<dbReference type="OrthoDB" id="2972467at2"/>
<dbReference type="PANTHER" id="PTHR32305:SF15">
    <property type="entry name" value="PROTEIN RHSA-RELATED"/>
    <property type="match status" value="1"/>
</dbReference>
<dbReference type="InterPro" id="IPR022385">
    <property type="entry name" value="Rhs_assc_core"/>
</dbReference>
<evidence type="ECO:0008006" key="6">
    <source>
        <dbReference type="Google" id="ProtNLM"/>
    </source>
</evidence>
<dbReference type="PANTHER" id="PTHR32305">
    <property type="match status" value="1"/>
</dbReference>
<dbReference type="EMBL" id="PCPP01000003">
    <property type="protein sequence ID" value="PRB82632.1"/>
    <property type="molecule type" value="Genomic_DNA"/>
</dbReference>
<reference evidence="4 5" key="1">
    <citation type="submission" date="2017-09" db="EMBL/GenBank/DDBJ databases">
        <title>Genomic, metabolic, and phenotypic characteristics of bacterial isolates from the natural microbiome of the model nematode Caenorhabditis elegans.</title>
        <authorList>
            <person name="Zimmermann J."/>
            <person name="Obeng N."/>
            <person name="Yang W."/>
            <person name="Obeng O."/>
            <person name="Kissoyan K."/>
            <person name="Pees B."/>
            <person name="Dirksen P."/>
            <person name="Hoppner M."/>
            <person name="Franke A."/>
            <person name="Rosenstiel P."/>
            <person name="Leippe M."/>
            <person name="Dierking K."/>
            <person name="Kaleta C."/>
            <person name="Schulenburg H."/>
        </authorList>
    </citation>
    <scope>NUCLEOTIDE SEQUENCE [LARGE SCALE GENOMIC DNA]</scope>
    <source>
        <strain evidence="2 5">MYb25</strain>
        <strain evidence="3 4">MYb44</strain>
    </source>
</reference>
<proteinExistence type="predicted"/>
<dbReference type="InterPro" id="IPR050708">
    <property type="entry name" value="T6SS_VgrG/RHS"/>
</dbReference>
<gene>
    <name evidence="2" type="ORF">CQ022_17130</name>
    <name evidence="3" type="ORF">CQ033_16025</name>
</gene>
<evidence type="ECO:0000313" key="5">
    <source>
        <dbReference type="Proteomes" id="UP000238534"/>
    </source>
</evidence>
<dbReference type="Proteomes" id="UP000238534">
    <property type="component" value="Unassembled WGS sequence"/>
</dbReference>
<dbReference type="EMBL" id="PCPH01000004">
    <property type="protein sequence ID" value="PRB89007.1"/>
    <property type="molecule type" value="Genomic_DNA"/>
</dbReference>
<dbReference type="NCBIfam" id="TIGR03696">
    <property type="entry name" value="Rhs_assc_core"/>
    <property type="match status" value="1"/>
</dbReference>
<evidence type="ECO:0000313" key="2">
    <source>
        <dbReference type="EMBL" id="PRB82632.1"/>
    </source>
</evidence>
<evidence type="ECO:0000313" key="4">
    <source>
        <dbReference type="Proteomes" id="UP000238325"/>
    </source>
</evidence>
<sequence>MGYSANIAGEVKKYTATNSWANDATLSELNENGTYGANQLMKTSTTDSDGNTTTEFKNTDGQTILIRKNDGTQNVDTYYVYNDFGMQVFVITPLAAKTTVDLNALNTLCYQYRYDSLGRLVEKKLPGKDWEYMVYDKADRMILSRDTNIKQNNQWLMTKYDELGRPVYTGFLTGGDRATRQNDLKNLIITEKRSTTGFSRSGTTVYYTENYFSGETPVILSVNYYDTYPQGSPTKPALIFGQEVTGDNMSNSQNTKNLSTASYIKNINDDNWTYNWNWYDAKSRVIGSHTINHLGGYTKTEIKLDFAGTTIQSKVYHKRLQSDPERVISQFFEYDNQNRLLVHKHQIDNNTVEILSQNEYNELSQLKRKKVGGTAPAAPLQSIDYTYNIRGSLIKINDPVNLNGKLFGYGIKYTNPEYSNVGPGKYNGNIAEIDWQNASENIQKRYTYTYDGLNRLKDAVYSEPASTAPFNNYYNEYLTYDLNGNIKTLKRNAFPVTGTTATQVDDLTYDYSGNRLTKVTENALNDAGYEGGNNSITYDLNGNMKDMLDKGIQSISYNFLNLPDTFDIVQNAFGNPINNTLTYLYRADGTKFRKIYTTKTTGRAARTTIQTTDYLDGFQYTIEEGSTCLTCRTTNAYEQQAYKGISELGKVIAPQWKPDFVVTAEGYYSFTENRYIYQYKDHLGNTRVSFAKDSEGAPEIIDTNNYYPFGLNHIGNTFSPFGSFYSYKYNGKELQESGMYDYGARMYMPDLGRWGVTDPLAEAFRRFSPYHYAADNPVMFVDPDGMRSVPYDGGVINHVPEGSFWFAGMNGSFISTPEFKQGSRTGGGSRKGENDNAKGTKPNLFSRIGSFFGKLFGGSKNKNKVEVGPAEEISEEQFSKEISAWQIVSALLFNSTDPYSAIGNSGVGPYAEERENVGMAAMIFINPEAAAEGLERKALSRSAMVTIRGGATNVRIDPQNLPKNVTEDMIEILAGRGNPIIRNGAQETVRHNAKWVGALEWKIKDVPGTSGLNSCRIVQHPDGRWGLVIDHNYTKIIQIPTSTAVKWK</sequence>
<protein>
    <recommendedName>
        <fullName evidence="6">RHS repeat-associated core domain-containing protein</fullName>
    </recommendedName>
</protein>
<dbReference type="Gene3D" id="2.180.10.10">
    <property type="entry name" value="RHS repeat-associated core"/>
    <property type="match status" value="1"/>
</dbReference>
<name>A0A2S9CQ71_CHRCI</name>
<dbReference type="Proteomes" id="UP000238325">
    <property type="component" value="Unassembled WGS sequence"/>
</dbReference>
<accession>A0A2S9CQ71</accession>
<dbReference type="AlphaFoldDB" id="A0A2S9CQ71"/>
<keyword evidence="4" id="KW-1185">Reference proteome</keyword>
<evidence type="ECO:0000313" key="3">
    <source>
        <dbReference type="EMBL" id="PRB89007.1"/>
    </source>
</evidence>
<feature type="region of interest" description="Disordered" evidence="1">
    <location>
        <begin position="817"/>
        <end position="842"/>
    </location>
</feature>
<evidence type="ECO:0000256" key="1">
    <source>
        <dbReference type="SAM" id="MobiDB-lite"/>
    </source>
</evidence>
<comment type="caution">
    <text evidence="2">The sequence shown here is derived from an EMBL/GenBank/DDBJ whole genome shotgun (WGS) entry which is preliminary data.</text>
</comment>
<organism evidence="2 5">
    <name type="scientific">Chryseobacterium culicis</name>
    <dbReference type="NCBI Taxonomy" id="680127"/>
    <lineage>
        <taxon>Bacteria</taxon>
        <taxon>Pseudomonadati</taxon>
        <taxon>Bacteroidota</taxon>
        <taxon>Flavobacteriia</taxon>
        <taxon>Flavobacteriales</taxon>
        <taxon>Weeksellaceae</taxon>
        <taxon>Chryseobacterium group</taxon>
        <taxon>Chryseobacterium</taxon>
    </lineage>
</organism>